<evidence type="ECO:0000313" key="1">
    <source>
        <dbReference type="EMBL" id="KAK7323248.1"/>
    </source>
</evidence>
<evidence type="ECO:0000313" key="2">
    <source>
        <dbReference type="Proteomes" id="UP001367508"/>
    </source>
</evidence>
<comment type="caution">
    <text evidence="1">The sequence shown here is derived from an EMBL/GenBank/DDBJ whole genome shotgun (WGS) entry which is preliminary data.</text>
</comment>
<dbReference type="EMBL" id="JAYMYQ010000006">
    <property type="protein sequence ID" value="KAK7323248.1"/>
    <property type="molecule type" value="Genomic_DNA"/>
</dbReference>
<organism evidence="1 2">
    <name type="scientific">Canavalia gladiata</name>
    <name type="common">Sword bean</name>
    <name type="synonym">Dolichos gladiatus</name>
    <dbReference type="NCBI Taxonomy" id="3824"/>
    <lineage>
        <taxon>Eukaryota</taxon>
        <taxon>Viridiplantae</taxon>
        <taxon>Streptophyta</taxon>
        <taxon>Embryophyta</taxon>
        <taxon>Tracheophyta</taxon>
        <taxon>Spermatophyta</taxon>
        <taxon>Magnoliopsida</taxon>
        <taxon>eudicotyledons</taxon>
        <taxon>Gunneridae</taxon>
        <taxon>Pentapetalae</taxon>
        <taxon>rosids</taxon>
        <taxon>fabids</taxon>
        <taxon>Fabales</taxon>
        <taxon>Fabaceae</taxon>
        <taxon>Papilionoideae</taxon>
        <taxon>50 kb inversion clade</taxon>
        <taxon>NPAAA clade</taxon>
        <taxon>indigoferoid/millettioid clade</taxon>
        <taxon>Phaseoleae</taxon>
        <taxon>Canavalia</taxon>
    </lineage>
</organism>
<proteinExistence type="predicted"/>
<gene>
    <name evidence="1" type="ORF">VNO77_26713</name>
</gene>
<dbReference type="Proteomes" id="UP001367508">
    <property type="component" value="Unassembled WGS sequence"/>
</dbReference>
<reference evidence="1 2" key="1">
    <citation type="submission" date="2024-01" db="EMBL/GenBank/DDBJ databases">
        <title>The genomes of 5 underutilized Papilionoideae crops provide insights into root nodulation and disease resistanc.</title>
        <authorList>
            <person name="Jiang F."/>
        </authorList>
    </citation>
    <scope>NUCLEOTIDE SEQUENCE [LARGE SCALE GENOMIC DNA]</scope>
    <source>
        <strain evidence="1">LVBAO_FW01</strain>
        <tissue evidence="1">Leaves</tissue>
    </source>
</reference>
<sequence>MLKSPFAKPRAYRVDMEKERKLEIALIIDTLFSTRGVVKAYVKFGASLATSVQKSMAHYGLQPEPHSLRVENAQTQSAHPNVCNRAPSFVMSHAMGSKWGTGGLLAVQHLVVRSPCAALAASGLVYEWAKDSS</sequence>
<name>A0AAN9KVV3_CANGL</name>
<keyword evidence="2" id="KW-1185">Reference proteome</keyword>
<accession>A0AAN9KVV3</accession>
<protein>
    <submittedName>
        <fullName evidence="1">Uncharacterized protein</fullName>
    </submittedName>
</protein>
<dbReference type="AlphaFoldDB" id="A0AAN9KVV3"/>